<dbReference type="SUPFAM" id="SSF161111">
    <property type="entry name" value="Cation efflux protein transmembrane domain-like"/>
    <property type="match status" value="1"/>
</dbReference>
<dbReference type="InterPro" id="IPR002524">
    <property type="entry name" value="Cation_efflux"/>
</dbReference>
<dbReference type="GO" id="GO:0016020">
    <property type="term" value="C:membrane"/>
    <property type="evidence" value="ECO:0007669"/>
    <property type="project" value="UniProtKB-SubCell"/>
</dbReference>
<comment type="subcellular location">
    <subcellularLocation>
        <location evidence="1">Membrane</location>
        <topology evidence="1">Multi-pass membrane protein</topology>
    </subcellularLocation>
</comment>
<evidence type="ECO:0000256" key="3">
    <source>
        <dbReference type="ARBA" id="ARBA00022448"/>
    </source>
</evidence>
<keyword evidence="8 9" id="KW-0472">Membrane</keyword>
<dbReference type="GO" id="GO:0006829">
    <property type="term" value="P:zinc ion transport"/>
    <property type="evidence" value="ECO:0007669"/>
    <property type="project" value="UniProtKB-KW"/>
</dbReference>
<dbReference type="Gene3D" id="1.20.1510.10">
    <property type="entry name" value="Cation efflux protein transmembrane domain"/>
    <property type="match status" value="1"/>
</dbReference>
<dbReference type="KEGG" id="afy:BW247_01425"/>
<keyword evidence="7 9" id="KW-1133">Transmembrane helix</keyword>
<keyword evidence="5 9" id="KW-0812">Transmembrane</keyword>
<protein>
    <submittedName>
        <fullName evidence="12">Cation-efflux pump</fullName>
    </submittedName>
</protein>
<dbReference type="PANTHER" id="PTHR43840:SF15">
    <property type="entry name" value="MITOCHONDRIAL METAL TRANSPORTER 1-RELATED"/>
    <property type="match status" value="1"/>
</dbReference>
<dbReference type="STRING" id="1765967.BW247_01425"/>
<dbReference type="FunFam" id="1.20.1510.10:FF:000006">
    <property type="entry name" value="Divalent cation efflux transporter"/>
    <property type="match status" value="1"/>
</dbReference>
<name>A0A1P8UDQ7_9GAMM</name>
<dbReference type="GO" id="GO:0008324">
    <property type="term" value="F:monoatomic cation transmembrane transporter activity"/>
    <property type="evidence" value="ECO:0007669"/>
    <property type="project" value="InterPro"/>
</dbReference>
<dbReference type="RefSeq" id="WP_076835266.1">
    <property type="nucleotide sequence ID" value="NZ_CP019434.1"/>
</dbReference>
<keyword evidence="6" id="KW-0862">Zinc</keyword>
<keyword evidence="6" id="KW-0406">Ion transport</keyword>
<reference evidence="12 13" key="1">
    <citation type="submission" date="2017-01" db="EMBL/GenBank/DDBJ databases">
        <title>Draft sequence of Acidihalobacter ferrooxidans strain DSM 14175 (strain V8).</title>
        <authorList>
            <person name="Khaleque H.N."/>
            <person name="Ramsay J.P."/>
            <person name="Murphy R.J.T."/>
            <person name="Kaksonen A.H."/>
            <person name="Boxall N.J."/>
            <person name="Watkin E.L.J."/>
        </authorList>
    </citation>
    <scope>NUCLEOTIDE SEQUENCE [LARGE SCALE GENOMIC DNA]</scope>
    <source>
        <strain evidence="12 13">V8</strain>
    </source>
</reference>
<dbReference type="InterPro" id="IPR027469">
    <property type="entry name" value="Cation_efflux_TMD_sf"/>
</dbReference>
<gene>
    <name evidence="12" type="ORF">BW247_01425</name>
</gene>
<evidence type="ECO:0000259" key="10">
    <source>
        <dbReference type="Pfam" id="PF01545"/>
    </source>
</evidence>
<dbReference type="InterPro" id="IPR036837">
    <property type="entry name" value="Cation_efflux_CTD_sf"/>
</dbReference>
<feature type="domain" description="Cation efflux protein transmembrane" evidence="10">
    <location>
        <begin position="21"/>
        <end position="214"/>
    </location>
</feature>
<feature type="domain" description="Cation efflux protein cytoplasmic" evidence="11">
    <location>
        <begin position="218"/>
        <end position="296"/>
    </location>
</feature>
<evidence type="ECO:0000256" key="7">
    <source>
        <dbReference type="ARBA" id="ARBA00022989"/>
    </source>
</evidence>
<dbReference type="InterPro" id="IPR027470">
    <property type="entry name" value="Cation_efflux_CTD"/>
</dbReference>
<dbReference type="Proteomes" id="UP000243807">
    <property type="component" value="Chromosome"/>
</dbReference>
<evidence type="ECO:0000256" key="9">
    <source>
        <dbReference type="SAM" id="Phobius"/>
    </source>
</evidence>
<evidence type="ECO:0000256" key="2">
    <source>
        <dbReference type="ARBA" id="ARBA00010212"/>
    </source>
</evidence>
<feature type="transmembrane region" description="Helical" evidence="9">
    <location>
        <begin position="21"/>
        <end position="40"/>
    </location>
</feature>
<evidence type="ECO:0000256" key="5">
    <source>
        <dbReference type="ARBA" id="ARBA00022692"/>
    </source>
</evidence>
<proteinExistence type="inferred from homology"/>
<evidence type="ECO:0000256" key="1">
    <source>
        <dbReference type="ARBA" id="ARBA00004141"/>
    </source>
</evidence>
<evidence type="ECO:0000313" key="12">
    <source>
        <dbReference type="EMBL" id="APZ41919.1"/>
    </source>
</evidence>
<keyword evidence="6" id="KW-0864">Zinc transport</keyword>
<keyword evidence="13" id="KW-1185">Reference proteome</keyword>
<evidence type="ECO:0000256" key="8">
    <source>
        <dbReference type="ARBA" id="ARBA00023136"/>
    </source>
</evidence>
<feature type="transmembrane region" description="Helical" evidence="9">
    <location>
        <begin position="166"/>
        <end position="183"/>
    </location>
</feature>
<evidence type="ECO:0000313" key="13">
    <source>
        <dbReference type="Proteomes" id="UP000243807"/>
    </source>
</evidence>
<keyword evidence="4" id="KW-0408">Iron</keyword>
<dbReference type="OrthoDB" id="9806522at2"/>
<keyword evidence="4" id="KW-0410">Iron transport</keyword>
<feature type="transmembrane region" description="Helical" evidence="9">
    <location>
        <begin position="124"/>
        <end position="145"/>
    </location>
</feature>
<dbReference type="Pfam" id="PF16916">
    <property type="entry name" value="ZT_dimer"/>
    <property type="match status" value="1"/>
</dbReference>
<organism evidence="12 13">
    <name type="scientific">Acidihalobacter ferrooxydans</name>
    <dbReference type="NCBI Taxonomy" id="1765967"/>
    <lineage>
        <taxon>Bacteria</taxon>
        <taxon>Pseudomonadati</taxon>
        <taxon>Pseudomonadota</taxon>
        <taxon>Gammaproteobacteria</taxon>
        <taxon>Chromatiales</taxon>
        <taxon>Ectothiorhodospiraceae</taxon>
        <taxon>Acidihalobacter</taxon>
    </lineage>
</organism>
<dbReference type="Pfam" id="PF01545">
    <property type="entry name" value="Cation_efflux"/>
    <property type="match status" value="1"/>
</dbReference>
<accession>A0A1P8UDQ7</accession>
<sequence length="388" mass="42251">MSEQKVSDADVRYAAMRRVTLVGATVNVVVSVAQIAGGVFAQSQALIADGLHTLSDLISDAVVLFAAKHGSQDADEDHPYGHRRIETLGSVFVGLALLGVALGIGYSAGERLLHPATLSNPEPLALAFAALAIVAKESLYHYTVYVARRVRSNLLRANAWHHRSDVFSSLVVFAGIGGALLGFRYLDAVAALVVAVMIVRIGWQLATSGVRELVDTALDPEDVAKLRQAILDTDGVSGLHMLRTRRMGGEALADVHILVNSRISVSEGHRISEAVEQRLLSEFEEMKDVIVHIDPEDDEREAACATLPQRSELLARLREQWADIPIARRLENVGLHYLNGHVHIELFVPLREAPELEEAKTFARELKAACKRVPEVGEVTVYFRCGGA</sequence>
<evidence type="ECO:0000259" key="11">
    <source>
        <dbReference type="Pfam" id="PF16916"/>
    </source>
</evidence>
<keyword evidence="3" id="KW-0813">Transport</keyword>
<dbReference type="Gene3D" id="3.30.70.1350">
    <property type="entry name" value="Cation efflux protein, cytoplasmic domain"/>
    <property type="match status" value="1"/>
</dbReference>
<evidence type="ECO:0000256" key="4">
    <source>
        <dbReference type="ARBA" id="ARBA00022496"/>
    </source>
</evidence>
<dbReference type="GO" id="GO:0006826">
    <property type="term" value="P:iron ion transport"/>
    <property type="evidence" value="ECO:0007669"/>
    <property type="project" value="UniProtKB-KW"/>
</dbReference>
<dbReference type="NCBIfam" id="TIGR01297">
    <property type="entry name" value="CDF"/>
    <property type="match status" value="1"/>
</dbReference>
<dbReference type="EMBL" id="CP019434">
    <property type="protein sequence ID" value="APZ41919.1"/>
    <property type="molecule type" value="Genomic_DNA"/>
</dbReference>
<feature type="transmembrane region" description="Helical" evidence="9">
    <location>
        <begin position="88"/>
        <end position="109"/>
    </location>
</feature>
<dbReference type="InterPro" id="IPR058533">
    <property type="entry name" value="Cation_efflux_TM"/>
</dbReference>
<comment type="similarity">
    <text evidence="2">Belongs to the cation diffusion facilitator (CDF) transporter (TC 2.A.4) family. FieF subfamily.</text>
</comment>
<dbReference type="SUPFAM" id="SSF160240">
    <property type="entry name" value="Cation efflux protein cytoplasmic domain-like"/>
    <property type="match status" value="1"/>
</dbReference>
<evidence type="ECO:0000256" key="6">
    <source>
        <dbReference type="ARBA" id="ARBA00022906"/>
    </source>
</evidence>
<dbReference type="InterPro" id="IPR050291">
    <property type="entry name" value="CDF_Transporter"/>
</dbReference>
<feature type="transmembrane region" description="Helical" evidence="9">
    <location>
        <begin position="46"/>
        <end position="67"/>
    </location>
</feature>
<dbReference type="PANTHER" id="PTHR43840">
    <property type="entry name" value="MITOCHONDRIAL METAL TRANSPORTER 1-RELATED"/>
    <property type="match status" value="1"/>
</dbReference>
<dbReference type="AlphaFoldDB" id="A0A1P8UDQ7"/>